<dbReference type="PRINTS" id="PR00463">
    <property type="entry name" value="EP450I"/>
</dbReference>
<keyword evidence="14" id="KW-0812">Transmembrane</keyword>
<keyword evidence="9" id="KW-0560">Oxidoreductase</keyword>
<comment type="similarity">
    <text evidence="4">Belongs to the cytochrome P450 family.</text>
</comment>
<evidence type="ECO:0000256" key="5">
    <source>
        <dbReference type="ARBA" id="ARBA00022617"/>
    </source>
</evidence>
<feature type="binding site" description="axial binding residue" evidence="13">
    <location>
        <position position="1077"/>
    </location>
    <ligand>
        <name>heme</name>
        <dbReference type="ChEBI" id="CHEBI:30413"/>
    </ligand>
    <ligandPart>
        <name>Fe</name>
        <dbReference type="ChEBI" id="CHEBI:18248"/>
    </ligandPart>
</feature>
<dbReference type="InterPro" id="IPR001128">
    <property type="entry name" value="Cyt_P450"/>
</dbReference>
<dbReference type="Gene3D" id="1.10.630.10">
    <property type="entry name" value="Cytochrome P450"/>
    <property type="match status" value="3"/>
</dbReference>
<dbReference type="InterPro" id="IPR017972">
    <property type="entry name" value="Cyt_P450_CS"/>
</dbReference>
<evidence type="ECO:0000256" key="6">
    <source>
        <dbReference type="ARBA" id="ARBA00022723"/>
    </source>
</evidence>
<feature type="transmembrane region" description="Helical" evidence="14">
    <location>
        <begin position="637"/>
        <end position="655"/>
    </location>
</feature>
<reference evidence="15 16" key="1">
    <citation type="journal article" date="2014" name="Curr. Biol.">
        <title>The genome of the clonal raider ant Cerapachys biroi.</title>
        <authorList>
            <person name="Oxley P.R."/>
            <person name="Ji L."/>
            <person name="Fetter-Pruneda I."/>
            <person name="McKenzie S.K."/>
            <person name="Li C."/>
            <person name="Hu H."/>
            <person name="Zhang G."/>
            <person name="Kronauer D.J."/>
        </authorList>
    </citation>
    <scope>NUCLEOTIDE SEQUENCE [LARGE SCALE GENOMIC DNA]</scope>
</reference>
<dbReference type="GO" id="GO:0005506">
    <property type="term" value="F:iron ion binding"/>
    <property type="evidence" value="ECO:0007669"/>
    <property type="project" value="InterPro"/>
</dbReference>
<dbReference type="GO" id="GO:0016705">
    <property type="term" value="F:oxidoreductase activity, acting on paired donors, with incorporation or reduction of molecular oxygen"/>
    <property type="evidence" value="ECO:0007669"/>
    <property type="project" value="InterPro"/>
</dbReference>
<dbReference type="CDD" id="cd11056">
    <property type="entry name" value="CYP6-like"/>
    <property type="match status" value="2"/>
</dbReference>
<evidence type="ECO:0000313" key="15">
    <source>
        <dbReference type="EMBL" id="EZA57478.1"/>
    </source>
</evidence>
<keyword evidence="14" id="KW-1133">Transmembrane helix</keyword>
<keyword evidence="11" id="KW-0503">Monooxygenase</keyword>
<evidence type="ECO:0000256" key="3">
    <source>
        <dbReference type="ARBA" id="ARBA00004406"/>
    </source>
</evidence>
<evidence type="ECO:0000313" key="16">
    <source>
        <dbReference type="Proteomes" id="UP000053097"/>
    </source>
</evidence>
<evidence type="ECO:0000256" key="1">
    <source>
        <dbReference type="ARBA" id="ARBA00001971"/>
    </source>
</evidence>
<evidence type="ECO:0000256" key="7">
    <source>
        <dbReference type="ARBA" id="ARBA00022824"/>
    </source>
</evidence>
<dbReference type="PANTHER" id="PTHR24292">
    <property type="entry name" value="CYTOCHROME P450"/>
    <property type="match status" value="1"/>
</dbReference>
<dbReference type="GO" id="GO:0020037">
    <property type="term" value="F:heme binding"/>
    <property type="evidence" value="ECO:0007669"/>
    <property type="project" value="InterPro"/>
</dbReference>
<sequence>MEYWTIPLAIVIGTLGIYYLFRNFNFFKRHGVIHLPPLPIFGNMASIIFRRKAFPDLVMTLNTKFPGAKYFGFYATTNPVILLRDPEIIKSILIKNFETFPDRRGFEDFNDTLFSKNLFSLKGQKWRDVRSLLSPSFTSSKMKIMFTLMSECAVEFAEFLSTLPEDKGDMDVKDAFAKYTNDVIATCAFGIKINSMKDPTNTFFVYGKDATNFSGFRTLKFLFLRTFPRLANILHVRMITKHVSDFFTGIIKSTIDMRDSENITRPDMLQLMMDIRGKEGRRELDIDDMTAQAFIFFFGGFDTTSTAMSFVAHEIAANPDVQKKLQEEIDQVVKESNGEVTYETINRLEYLNAVINEGLRLYPPVVFLERLCAKTYELPPTLPGEKPFIMKKGMTIWIPVFALHRDEKYYDEPEKFRPERFLNNAYHNSLYYLPFGSGPRMCIANRFALSSRIVMEYWTIPLAIVIGTLGIYYLFRNFNFFKRHGVIHLPPHPIFGNMASIMFRRKALPDYQMTLYTKFPDAKYFGFYATTNPVILLRDPEIIKSVLIKNFETFPDRRGFADLNDTLFTKNLFSLKGQKWRDVRALLSPSFTSSKMKIMFSLMSECAVDFAEFLSTLPEDKGDMDIKDASSRITMEYWTMPLAIAIVILSIYYFFNFWNSNFFKKHGVMHVPPVPIFGNTAPIMFRRKAFPDYMVTLYNKFADAKYFGFYDMATPILMLRDPEIIKSILLKNFESFHDRRGFADFNDSLFSKNLFSLKGQKWRDVRALLSPSFTSSKMKIMFTLMSECAVEFAEFLSTLPEDKGEMNMKDAFARYTNDVIATCAFGIKINSMKDPTNKFFVYGKDVTTFPPFRILKFVFLTAFPRLGDILHVKVIAKHVSDFFKGIIKSTIDTRDSENIRRPDMLQLMMDIRVQKKLALDLDDMIAQAFVFFFGGFDTTSTAMSFVAYEIATNPEVQKKLQEEIDQVVKESNGEVTYETINRLDYLNAVINEGLRLYTPIPFVERVCNKTYELSPALPDGKPLIMKKGTMIWVPIFALHRDEKYFEEPEKFRPERFLDNAHHNSPYYLPFGSGPRMCIAIRFALLEIKVLLFHLLARCELKPCAETTIPPKFKKTGFLMSPEGGIWLNVRRRSDTQPIFKSPMDTVEN</sequence>
<dbReference type="InterPro" id="IPR002401">
    <property type="entry name" value="Cyt_P450_E_grp-I"/>
</dbReference>
<keyword evidence="6 13" id="KW-0479">Metal-binding</keyword>
<proteinExistence type="inferred from homology"/>
<dbReference type="FunFam" id="1.10.630.10:FF:000042">
    <property type="entry name" value="Cytochrome P450"/>
    <property type="match status" value="2"/>
</dbReference>
<dbReference type="OMA" id="FLLYKWG"/>
<dbReference type="AlphaFoldDB" id="A0A026WNC6"/>
<keyword evidence="12 14" id="KW-0472">Membrane</keyword>
<dbReference type="InterPro" id="IPR050476">
    <property type="entry name" value="Insect_CytP450_Detox"/>
</dbReference>
<comment type="subcellular location">
    <subcellularLocation>
        <location evidence="3">Endoplasmic reticulum membrane</location>
        <topology evidence="3">Peripheral membrane protein</topology>
    </subcellularLocation>
    <subcellularLocation>
        <location evidence="2">Microsome membrane</location>
        <topology evidence="2">Peripheral membrane protein</topology>
    </subcellularLocation>
</comment>
<feature type="transmembrane region" description="Helical" evidence="14">
    <location>
        <begin position="6"/>
        <end position="24"/>
    </location>
</feature>
<evidence type="ECO:0000256" key="2">
    <source>
        <dbReference type="ARBA" id="ARBA00004174"/>
    </source>
</evidence>
<dbReference type="SUPFAM" id="SSF48264">
    <property type="entry name" value="Cytochrome P450"/>
    <property type="match status" value="3"/>
</dbReference>
<keyword evidence="16" id="KW-1185">Reference proteome</keyword>
<gene>
    <name evidence="15" type="ORF">X777_02159</name>
</gene>
<dbReference type="EMBL" id="KK107147">
    <property type="protein sequence ID" value="EZA57478.1"/>
    <property type="molecule type" value="Genomic_DNA"/>
</dbReference>
<dbReference type="GO" id="GO:0004497">
    <property type="term" value="F:monooxygenase activity"/>
    <property type="evidence" value="ECO:0007669"/>
    <property type="project" value="UniProtKB-KW"/>
</dbReference>
<evidence type="ECO:0000256" key="13">
    <source>
        <dbReference type="PIRSR" id="PIRSR602401-1"/>
    </source>
</evidence>
<dbReference type="Proteomes" id="UP000053097">
    <property type="component" value="Unassembled WGS sequence"/>
</dbReference>
<dbReference type="STRING" id="2015173.A0A026WNC6"/>
<keyword evidence="10 13" id="KW-0408">Iron</keyword>
<keyword evidence="5 13" id="KW-0349">Heme</keyword>
<keyword evidence="7" id="KW-0256">Endoplasmic reticulum</keyword>
<evidence type="ECO:0000256" key="10">
    <source>
        <dbReference type="ARBA" id="ARBA00023004"/>
    </source>
</evidence>
<keyword evidence="8" id="KW-0492">Microsome</keyword>
<dbReference type="PANTHER" id="PTHR24292:SF54">
    <property type="entry name" value="CYP9F3-RELATED"/>
    <property type="match status" value="1"/>
</dbReference>
<dbReference type="OrthoDB" id="2789670at2759"/>
<name>A0A026WNC6_OOCBI</name>
<evidence type="ECO:0000256" key="9">
    <source>
        <dbReference type="ARBA" id="ARBA00023002"/>
    </source>
</evidence>
<accession>A0A026WNC6</accession>
<feature type="transmembrane region" description="Helical" evidence="14">
    <location>
        <begin position="457"/>
        <end position="475"/>
    </location>
</feature>
<dbReference type="PRINTS" id="PR00385">
    <property type="entry name" value="P450"/>
</dbReference>
<evidence type="ECO:0000256" key="8">
    <source>
        <dbReference type="ARBA" id="ARBA00022848"/>
    </source>
</evidence>
<evidence type="ECO:0000256" key="14">
    <source>
        <dbReference type="SAM" id="Phobius"/>
    </source>
</evidence>
<dbReference type="InterPro" id="IPR036396">
    <property type="entry name" value="Cyt_P450_sf"/>
</dbReference>
<dbReference type="GO" id="GO:0005789">
    <property type="term" value="C:endoplasmic reticulum membrane"/>
    <property type="evidence" value="ECO:0007669"/>
    <property type="project" value="UniProtKB-SubCell"/>
</dbReference>
<organism evidence="15 16">
    <name type="scientific">Ooceraea biroi</name>
    <name type="common">Clonal raider ant</name>
    <name type="synonym">Cerapachys biroi</name>
    <dbReference type="NCBI Taxonomy" id="2015173"/>
    <lineage>
        <taxon>Eukaryota</taxon>
        <taxon>Metazoa</taxon>
        <taxon>Ecdysozoa</taxon>
        <taxon>Arthropoda</taxon>
        <taxon>Hexapoda</taxon>
        <taxon>Insecta</taxon>
        <taxon>Pterygota</taxon>
        <taxon>Neoptera</taxon>
        <taxon>Endopterygota</taxon>
        <taxon>Hymenoptera</taxon>
        <taxon>Apocrita</taxon>
        <taxon>Aculeata</taxon>
        <taxon>Formicoidea</taxon>
        <taxon>Formicidae</taxon>
        <taxon>Dorylinae</taxon>
        <taxon>Ooceraea</taxon>
    </lineage>
</organism>
<evidence type="ECO:0000256" key="12">
    <source>
        <dbReference type="ARBA" id="ARBA00023136"/>
    </source>
</evidence>
<dbReference type="PROSITE" id="PS00086">
    <property type="entry name" value="CYTOCHROME_P450"/>
    <property type="match status" value="2"/>
</dbReference>
<evidence type="ECO:0000256" key="11">
    <source>
        <dbReference type="ARBA" id="ARBA00023033"/>
    </source>
</evidence>
<feature type="transmembrane region" description="Helical" evidence="14">
    <location>
        <begin position="31"/>
        <end position="49"/>
    </location>
</feature>
<protein>
    <submittedName>
        <fullName evidence="15">Cytochrome P450 9e2</fullName>
    </submittedName>
</protein>
<evidence type="ECO:0000256" key="4">
    <source>
        <dbReference type="ARBA" id="ARBA00010617"/>
    </source>
</evidence>
<comment type="cofactor">
    <cofactor evidence="1 13">
        <name>heme</name>
        <dbReference type="ChEBI" id="CHEBI:30413"/>
    </cofactor>
</comment>
<dbReference type="Pfam" id="PF00067">
    <property type="entry name" value="p450"/>
    <property type="match status" value="3"/>
</dbReference>